<dbReference type="AlphaFoldDB" id="A0A4R2PX12"/>
<dbReference type="SUPFAM" id="SSF58113">
    <property type="entry name" value="Apolipoprotein A-I"/>
    <property type="match status" value="1"/>
</dbReference>
<dbReference type="Gene3D" id="1.20.120.20">
    <property type="entry name" value="Apolipoprotein"/>
    <property type="match status" value="1"/>
</dbReference>
<evidence type="ECO:0000313" key="2">
    <source>
        <dbReference type="EMBL" id="TCP38805.1"/>
    </source>
</evidence>
<dbReference type="RefSeq" id="WP_132465680.1">
    <property type="nucleotide sequence ID" value="NZ_SLXP01000017.1"/>
</dbReference>
<organism evidence="2 3">
    <name type="scientific">Rhodovulum marinum</name>
    <dbReference type="NCBI Taxonomy" id="320662"/>
    <lineage>
        <taxon>Bacteria</taxon>
        <taxon>Pseudomonadati</taxon>
        <taxon>Pseudomonadota</taxon>
        <taxon>Alphaproteobacteria</taxon>
        <taxon>Rhodobacterales</taxon>
        <taxon>Paracoccaceae</taxon>
        <taxon>Rhodovulum</taxon>
    </lineage>
</organism>
<keyword evidence="1" id="KW-0812">Transmembrane</keyword>
<feature type="transmembrane region" description="Helical" evidence="1">
    <location>
        <begin position="188"/>
        <end position="207"/>
    </location>
</feature>
<name>A0A4R2PX12_9RHOB</name>
<evidence type="ECO:0000256" key="1">
    <source>
        <dbReference type="SAM" id="Phobius"/>
    </source>
</evidence>
<keyword evidence="1" id="KW-0472">Membrane</keyword>
<protein>
    <submittedName>
        <fullName evidence="2">Uncharacterized protein</fullName>
    </submittedName>
</protein>
<feature type="transmembrane region" description="Helical" evidence="1">
    <location>
        <begin position="147"/>
        <end position="168"/>
    </location>
</feature>
<sequence length="681" mass="72078">MNATVELFLEKTGTPVETVVLFCAGLLKADGTPGIVVILLLAALLALMSVGVRRMRAQAVLLHRFGSRIAALSAEDIAQGGIGQIGSDLREIAAGEAGETLREAWDEFGETLIVDDRAEPPVMRNTVRPSTFFNIDDLGYGPGFLRIMPGMFVSIGLALTFLGLIAALHEMADRQITSATMQDLLKIASAKFIMSLTGLVCSIILTIQIRRRMGQIEASLHRLVRLLEERLTFASLEQIALEQLKAQIEAKEANRKLGFELVAELGRPLREEVPLAITTSITEAMQPILEKVASQGTSSVSNMAADLSQQVSSGVERALTVASERIAQAGDRIAQLAQRMDESSGRMGAEMDQAVVRVAQAVDDLRAAMNATAQSTSGTFTQGAETLLSVMNGTLEGIRENTGAGARAMSEAAADIRAAAGSMREEMEGAARKGAEAAQVRMQQAGAAAGDAIDGAGRVVLEAFSATSGKITELTDEMFAKAGAELLSPISSASAQLDALVKTLEESAAISRSMADSLRAGAQAGSDAAGKFRDAADDLVAATAPVQATTERIEGAIRTLSDSTASVATSVTRSAETTARNAAQTLEAARETLGAQQRAIENALAGVEELVRRMQGQGDQLDTIDDRLGRAFELYATETEGAMQSIRSHVVEMSNSLNTALDTLRAIVDQLQEFQPQQGRK</sequence>
<feature type="transmembrane region" description="Helical" evidence="1">
    <location>
        <begin position="34"/>
        <end position="52"/>
    </location>
</feature>
<gene>
    <name evidence="2" type="ORF">EV662_11739</name>
</gene>
<dbReference type="EMBL" id="SLXP01000017">
    <property type="protein sequence ID" value="TCP38805.1"/>
    <property type="molecule type" value="Genomic_DNA"/>
</dbReference>
<keyword evidence="3" id="KW-1185">Reference proteome</keyword>
<proteinExistence type="predicted"/>
<keyword evidence="1" id="KW-1133">Transmembrane helix</keyword>
<reference evidence="2 3" key="1">
    <citation type="submission" date="2019-03" db="EMBL/GenBank/DDBJ databases">
        <title>Genomic Encyclopedia of Type Strains, Phase IV (KMG-IV): sequencing the most valuable type-strain genomes for metagenomic binning, comparative biology and taxonomic classification.</title>
        <authorList>
            <person name="Goeker M."/>
        </authorList>
    </citation>
    <scope>NUCLEOTIDE SEQUENCE [LARGE SCALE GENOMIC DNA]</scope>
    <source>
        <strain evidence="2 3">DSM 18063</strain>
    </source>
</reference>
<dbReference type="OrthoDB" id="5741017at2"/>
<evidence type="ECO:0000313" key="3">
    <source>
        <dbReference type="Proteomes" id="UP000294835"/>
    </source>
</evidence>
<comment type="caution">
    <text evidence="2">The sequence shown here is derived from an EMBL/GenBank/DDBJ whole genome shotgun (WGS) entry which is preliminary data.</text>
</comment>
<dbReference type="Proteomes" id="UP000294835">
    <property type="component" value="Unassembled WGS sequence"/>
</dbReference>
<accession>A0A4R2PX12</accession>